<evidence type="ECO:0000256" key="1">
    <source>
        <dbReference type="SAM" id="MobiDB-lite"/>
    </source>
</evidence>
<dbReference type="EMBL" id="KQ434943">
    <property type="protein sequence ID" value="KZC12212.1"/>
    <property type="molecule type" value="Genomic_DNA"/>
</dbReference>
<protein>
    <submittedName>
        <fullName evidence="2">Uncharacterized protein</fullName>
    </submittedName>
</protein>
<organism evidence="2 3">
    <name type="scientific">Dufourea novaeangliae</name>
    <name type="common">Sweat bee</name>
    <dbReference type="NCBI Taxonomy" id="178035"/>
    <lineage>
        <taxon>Eukaryota</taxon>
        <taxon>Metazoa</taxon>
        <taxon>Ecdysozoa</taxon>
        <taxon>Arthropoda</taxon>
        <taxon>Hexapoda</taxon>
        <taxon>Insecta</taxon>
        <taxon>Pterygota</taxon>
        <taxon>Neoptera</taxon>
        <taxon>Endopterygota</taxon>
        <taxon>Hymenoptera</taxon>
        <taxon>Apocrita</taxon>
        <taxon>Aculeata</taxon>
        <taxon>Apoidea</taxon>
        <taxon>Anthophila</taxon>
        <taxon>Halictidae</taxon>
        <taxon>Rophitinae</taxon>
        <taxon>Dufourea</taxon>
    </lineage>
</organism>
<feature type="compositionally biased region" description="Basic and acidic residues" evidence="1">
    <location>
        <begin position="55"/>
        <end position="71"/>
    </location>
</feature>
<gene>
    <name evidence="2" type="ORF">WN55_03726</name>
</gene>
<accession>A0A154PK39</accession>
<dbReference type="AlphaFoldDB" id="A0A154PK39"/>
<proteinExistence type="predicted"/>
<evidence type="ECO:0000313" key="2">
    <source>
        <dbReference type="EMBL" id="KZC12212.1"/>
    </source>
</evidence>
<dbReference type="Proteomes" id="UP000076502">
    <property type="component" value="Unassembled WGS sequence"/>
</dbReference>
<keyword evidence="3" id="KW-1185">Reference proteome</keyword>
<sequence length="71" mass="8098">MKPPPFIRLFFILKLDWRTSLISETANGHCHSNSPLKSRQSGDKRVIIARRTIKRDHASGRQDRDSKGAVV</sequence>
<name>A0A154PK39_DUFNO</name>
<feature type="region of interest" description="Disordered" evidence="1">
    <location>
        <begin position="52"/>
        <end position="71"/>
    </location>
</feature>
<evidence type="ECO:0000313" key="3">
    <source>
        <dbReference type="Proteomes" id="UP000076502"/>
    </source>
</evidence>
<reference evidence="2 3" key="1">
    <citation type="submission" date="2015-07" db="EMBL/GenBank/DDBJ databases">
        <title>The genome of Dufourea novaeangliae.</title>
        <authorList>
            <person name="Pan H."/>
            <person name="Kapheim K."/>
        </authorList>
    </citation>
    <scope>NUCLEOTIDE SEQUENCE [LARGE SCALE GENOMIC DNA]</scope>
    <source>
        <strain evidence="2">0120121106</strain>
        <tissue evidence="2">Whole body</tissue>
    </source>
</reference>